<dbReference type="SUPFAM" id="SSF81573">
    <property type="entry name" value="F1F0 ATP synthase subunit B, membrane domain"/>
    <property type="match status" value="1"/>
</dbReference>
<keyword evidence="10 15" id="KW-0066">ATP synthesis</keyword>
<dbReference type="OrthoDB" id="9788020at2"/>
<dbReference type="CDD" id="cd06503">
    <property type="entry name" value="ATP-synt_Fo_b"/>
    <property type="match status" value="1"/>
</dbReference>
<dbReference type="InterPro" id="IPR028987">
    <property type="entry name" value="ATP_synth_B-like_membr_sf"/>
</dbReference>
<evidence type="ECO:0000256" key="8">
    <source>
        <dbReference type="ARBA" id="ARBA00023065"/>
    </source>
</evidence>
<evidence type="ECO:0000313" key="19">
    <source>
        <dbReference type="Proteomes" id="UP000292445"/>
    </source>
</evidence>
<organism evidence="18 19">
    <name type="scientific">Pigmentiphaga kullae</name>
    <dbReference type="NCBI Taxonomy" id="151784"/>
    <lineage>
        <taxon>Bacteria</taxon>
        <taxon>Pseudomonadati</taxon>
        <taxon>Pseudomonadota</taxon>
        <taxon>Betaproteobacteria</taxon>
        <taxon>Burkholderiales</taxon>
        <taxon>Alcaligenaceae</taxon>
        <taxon>Pigmentiphaga</taxon>
    </lineage>
</organism>
<keyword evidence="4 15" id="KW-0138">CF(0)</keyword>
<feature type="transmembrane region" description="Helical" evidence="15">
    <location>
        <begin position="6"/>
        <end position="26"/>
    </location>
</feature>
<keyword evidence="6 15" id="KW-0375">Hydrogen ion transport</keyword>
<evidence type="ECO:0000256" key="14">
    <source>
        <dbReference type="ARBA" id="ARBA00037847"/>
    </source>
</evidence>
<keyword evidence="17" id="KW-0175">Coiled coil</keyword>
<evidence type="ECO:0000256" key="11">
    <source>
        <dbReference type="ARBA" id="ARBA00025198"/>
    </source>
</evidence>
<evidence type="ECO:0000256" key="5">
    <source>
        <dbReference type="ARBA" id="ARBA00022692"/>
    </source>
</evidence>
<feature type="coiled-coil region" evidence="17">
    <location>
        <begin position="47"/>
        <end position="126"/>
    </location>
</feature>
<keyword evidence="9 15" id="KW-0472">Membrane</keyword>
<evidence type="ECO:0000256" key="3">
    <source>
        <dbReference type="ARBA" id="ARBA00022475"/>
    </source>
</evidence>
<proteinExistence type="inferred from homology"/>
<dbReference type="GO" id="GO:0046961">
    <property type="term" value="F:proton-transporting ATPase activity, rotational mechanism"/>
    <property type="evidence" value="ECO:0007669"/>
    <property type="project" value="TreeGrafter"/>
</dbReference>
<gene>
    <name evidence="15" type="primary">atpF</name>
    <name evidence="18" type="ORF">EV675_0897</name>
</gene>
<accession>A0A4Q7NJ17</accession>
<evidence type="ECO:0000313" key="18">
    <source>
        <dbReference type="EMBL" id="RZS84876.1"/>
    </source>
</evidence>
<evidence type="ECO:0000256" key="17">
    <source>
        <dbReference type="SAM" id="Coils"/>
    </source>
</evidence>
<keyword evidence="3 15" id="KW-1003">Cell membrane</keyword>
<dbReference type="NCBIfam" id="NF004411">
    <property type="entry name" value="PRK05759.1-2"/>
    <property type="match status" value="1"/>
</dbReference>
<dbReference type="GO" id="GO:0046933">
    <property type="term" value="F:proton-transporting ATP synthase activity, rotational mechanism"/>
    <property type="evidence" value="ECO:0007669"/>
    <property type="project" value="UniProtKB-UniRule"/>
</dbReference>
<evidence type="ECO:0000256" key="10">
    <source>
        <dbReference type="ARBA" id="ARBA00023310"/>
    </source>
</evidence>
<dbReference type="Pfam" id="PF00430">
    <property type="entry name" value="ATP-synt_B"/>
    <property type="match status" value="1"/>
</dbReference>
<keyword evidence="5 15" id="KW-0812">Transmembrane</keyword>
<dbReference type="NCBIfam" id="TIGR01144">
    <property type="entry name" value="ATP_synt_b"/>
    <property type="match status" value="1"/>
</dbReference>
<comment type="similarity">
    <text evidence="1 15 16">Belongs to the ATPase B chain family.</text>
</comment>
<dbReference type="Gene3D" id="1.20.5.620">
    <property type="entry name" value="F1F0 ATP synthase subunit B, membrane domain"/>
    <property type="match status" value="1"/>
</dbReference>
<reference evidence="18 19" key="1">
    <citation type="submission" date="2019-02" db="EMBL/GenBank/DDBJ databases">
        <title>Genomic Encyclopedia of Type Strains, Phase IV (KMG-IV): sequencing the most valuable type-strain genomes for metagenomic binning, comparative biology and taxonomic classification.</title>
        <authorList>
            <person name="Goeker M."/>
        </authorList>
    </citation>
    <scope>NUCLEOTIDE SEQUENCE [LARGE SCALE GENOMIC DNA]</scope>
    <source>
        <strain evidence="18 19">K24</strain>
    </source>
</reference>
<keyword evidence="19" id="KW-1185">Reference proteome</keyword>
<dbReference type="PANTHER" id="PTHR33445:SF1">
    <property type="entry name" value="ATP SYNTHASE SUBUNIT B"/>
    <property type="match status" value="1"/>
</dbReference>
<evidence type="ECO:0000256" key="6">
    <source>
        <dbReference type="ARBA" id="ARBA00022781"/>
    </source>
</evidence>
<dbReference type="GO" id="GO:0045259">
    <property type="term" value="C:proton-transporting ATP synthase complex"/>
    <property type="evidence" value="ECO:0007669"/>
    <property type="project" value="UniProtKB-KW"/>
</dbReference>
<comment type="subunit">
    <text evidence="13">F-type ATPases have 2 components, F(1) - the catalytic core - and F(0) - the membrane proton channel. F(1) has five subunits: alpha(3), beta(3), gamma(1), delta(1), epsilon(1). F(0) has four main subunits: a(1), b(2) and c(10-14). The alpha and beta chains form an alternating ring which encloses part of the gamma chain. F(1) is attached to F(0) by a central stalk formed by the gamma and epsilon chains, while a peripheral stalk is formed by the delta and b chains.</text>
</comment>
<keyword evidence="8 15" id="KW-0406">Ion transport</keyword>
<comment type="subcellular location">
    <subcellularLocation>
        <location evidence="15">Cell membrane</location>
        <topology evidence="15">Single-pass membrane protein</topology>
    </subcellularLocation>
    <subcellularLocation>
        <location evidence="14">Endomembrane system</location>
        <topology evidence="14">Single-pass membrane protein</topology>
    </subcellularLocation>
</comment>
<name>A0A4Q7NJ17_9BURK</name>
<evidence type="ECO:0000256" key="15">
    <source>
        <dbReference type="HAMAP-Rule" id="MF_01398"/>
    </source>
</evidence>
<sequence length="156" mass="17387">MNLNATLVFQMLVFFILAWFTMKFVWPPLMKSIEERRLKIAEGLASAEKGKAELVQAEARIGQIEAAAKSDNQARLAQAEKQAAALIEQARKDAEAERARILEQARQEAQQEAQRAREGLRDAVAQLAVKGAEEILKREVNAQVHAELLGQLKAQL</sequence>
<evidence type="ECO:0000256" key="4">
    <source>
        <dbReference type="ARBA" id="ARBA00022547"/>
    </source>
</evidence>
<keyword evidence="2 15" id="KW-0813">Transport</keyword>
<comment type="function">
    <text evidence="12">Component of the F(0) channel, it forms part of the peripheral stalk, linking F(1) to F(0). The b'-subunit is a diverged and duplicated form of b found in plants and photosynthetic bacteria.</text>
</comment>
<dbReference type="Proteomes" id="UP000292445">
    <property type="component" value="Unassembled WGS sequence"/>
</dbReference>
<dbReference type="RefSeq" id="WP_130356194.1">
    <property type="nucleotide sequence ID" value="NZ_SGXC01000001.1"/>
</dbReference>
<dbReference type="InterPro" id="IPR005864">
    <property type="entry name" value="ATP_synth_F0_bsu_bac"/>
</dbReference>
<comment type="caution">
    <text evidence="18">The sequence shown here is derived from an EMBL/GenBank/DDBJ whole genome shotgun (WGS) entry which is preliminary data.</text>
</comment>
<comment type="subunit">
    <text evidence="15">F-type ATPases have 2 components, F(1) - the catalytic core - and F(0) - the membrane proton channel. F(1) has five subunits: alpha(3), beta(3), gamma(1), delta(1), epsilon(1). F(0) has three main subunits: a(1), b(2) and c(10-14). The alpha and beta chains form an alternating ring which encloses part of the gamma chain. F(1) is attached to F(0) by a central stalk formed by the gamma and epsilon chains, while a peripheral stalk is formed by the delta and b chains.</text>
</comment>
<evidence type="ECO:0000256" key="1">
    <source>
        <dbReference type="ARBA" id="ARBA00005513"/>
    </source>
</evidence>
<dbReference type="GO" id="GO:0012505">
    <property type="term" value="C:endomembrane system"/>
    <property type="evidence" value="ECO:0007669"/>
    <property type="project" value="UniProtKB-SubCell"/>
</dbReference>
<dbReference type="InterPro" id="IPR050059">
    <property type="entry name" value="ATP_synthase_B_chain"/>
</dbReference>
<dbReference type="PANTHER" id="PTHR33445">
    <property type="entry name" value="ATP SYNTHASE SUBUNIT B', CHLOROPLASTIC"/>
    <property type="match status" value="1"/>
</dbReference>
<evidence type="ECO:0000256" key="7">
    <source>
        <dbReference type="ARBA" id="ARBA00022989"/>
    </source>
</evidence>
<comment type="function">
    <text evidence="11 15">F(1)F(0) ATP synthase produces ATP from ADP in the presence of a proton or sodium gradient. F-type ATPases consist of two structural domains, F(1) containing the extramembraneous catalytic core and F(0) containing the membrane proton channel, linked together by a central stalk and a peripheral stalk. During catalysis, ATP synthesis in the catalytic domain of F(1) is coupled via a rotary mechanism of the central stalk subunits to proton translocation.</text>
</comment>
<evidence type="ECO:0000256" key="9">
    <source>
        <dbReference type="ARBA" id="ARBA00023136"/>
    </source>
</evidence>
<evidence type="ECO:0000256" key="13">
    <source>
        <dbReference type="ARBA" id="ARBA00026054"/>
    </source>
</evidence>
<evidence type="ECO:0000256" key="12">
    <source>
        <dbReference type="ARBA" id="ARBA00025614"/>
    </source>
</evidence>
<dbReference type="AlphaFoldDB" id="A0A4Q7NJ17"/>
<evidence type="ECO:0000256" key="2">
    <source>
        <dbReference type="ARBA" id="ARBA00022448"/>
    </source>
</evidence>
<protein>
    <recommendedName>
        <fullName evidence="15">ATP synthase subunit b</fullName>
    </recommendedName>
    <alternativeName>
        <fullName evidence="15">ATP synthase F(0) sector subunit b</fullName>
    </alternativeName>
    <alternativeName>
        <fullName evidence="15">ATPase subunit I</fullName>
    </alternativeName>
    <alternativeName>
        <fullName evidence="15">F-type ATPase subunit b</fullName>
        <shortName evidence="15">F-ATPase subunit b</shortName>
    </alternativeName>
</protein>
<evidence type="ECO:0000256" key="16">
    <source>
        <dbReference type="RuleBase" id="RU003848"/>
    </source>
</evidence>
<keyword evidence="7 15" id="KW-1133">Transmembrane helix</keyword>
<dbReference type="InterPro" id="IPR002146">
    <property type="entry name" value="ATP_synth_b/b'su_bac/chlpt"/>
</dbReference>
<dbReference type="HAMAP" id="MF_01398">
    <property type="entry name" value="ATP_synth_b_bprime"/>
    <property type="match status" value="1"/>
</dbReference>
<dbReference type="GO" id="GO:0005886">
    <property type="term" value="C:plasma membrane"/>
    <property type="evidence" value="ECO:0007669"/>
    <property type="project" value="UniProtKB-SubCell"/>
</dbReference>
<dbReference type="EMBL" id="SGXC01000001">
    <property type="protein sequence ID" value="RZS84876.1"/>
    <property type="molecule type" value="Genomic_DNA"/>
</dbReference>